<dbReference type="InterPro" id="IPR005146">
    <property type="entry name" value="B3/B4_tRNA-bd"/>
</dbReference>
<dbReference type="GO" id="GO:0009328">
    <property type="term" value="C:phenylalanine-tRNA ligase complex"/>
    <property type="evidence" value="ECO:0007669"/>
    <property type="project" value="TreeGrafter"/>
</dbReference>
<evidence type="ECO:0000256" key="5">
    <source>
        <dbReference type="ARBA" id="ARBA00022555"/>
    </source>
</evidence>
<dbReference type="NCBIfam" id="TIGR00472">
    <property type="entry name" value="pheT_bact"/>
    <property type="match status" value="1"/>
</dbReference>
<dbReference type="NCBIfam" id="NF045760">
    <property type="entry name" value="YtpR"/>
    <property type="match status" value="1"/>
</dbReference>
<keyword evidence="7 15" id="KW-0479">Metal-binding</keyword>
<dbReference type="Gene3D" id="3.30.930.10">
    <property type="entry name" value="Bira Bifunctional Protein, Domain 2"/>
    <property type="match status" value="1"/>
</dbReference>
<dbReference type="Gene3D" id="3.30.70.380">
    <property type="entry name" value="Ferrodoxin-fold anticodon-binding domain"/>
    <property type="match status" value="1"/>
</dbReference>
<dbReference type="PANTHER" id="PTHR10947:SF0">
    <property type="entry name" value="PHENYLALANINE--TRNA LIGASE BETA SUBUNIT"/>
    <property type="match status" value="1"/>
</dbReference>
<dbReference type="Pfam" id="PF03483">
    <property type="entry name" value="B3_4"/>
    <property type="match status" value="1"/>
</dbReference>
<dbReference type="SUPFAM" id="SSF46955">
    <property type="entry name" value="Putative DNA-binding domain"/>
    <property type="match status" value="1"/>
</dbReference>
<dbReference type="GO" id="GO:0000049">
    <property type="term" value="F:tRNA binding"/>
    <property type="evidence" value="ECO:0007669"/>
    <property type="project" value="UniProtKB-UniRule"/>
</dbReference>
<dbReference type="FunFam" id="3.30.70.380:FF:000001">
    <property type="entry name" value="Phenylalanine--tRNA ligase beta subunit"/>
    <property type="match status" value="1"/>
</dbReference>
<keyword evidence="9 15" id="KW-0067">ATP-binding</keyword>
<reference evidence="17" key="1">
    <citation type="submission" date="2020-01" db="EMBL/GenBank/DDBJ databases">
        <title>Phosphoaccumulans saitamaens gen. nov., sp. nov., a polyphosphate accumulating bacterium isolated from surface river water.</title>
        <authorList>
            <person name="Watanabe K."/>
            <person name="Suda W."/>
        </authorList>
    </citation>
    <scope>NUCLEOTIDE SEQUENCE [LARGE SCALE GENOMIC DNA]</scope>
    <source>
        <strain evidence="17">ICHIAU1</strain>
    </source>
</reference>
<evidence type="ECO:0000256" key="1">
    <source>
        <dbReference type="ARBA" id="ARBA00004496"/>
    </source>
</evidence>
<dbReference type="InterPro" id="IPR033714">
    <property type="entry name" value="tRNA_bind_bactPheRS"/>
</dbReference>
<protein>
    <recommendedName>
        <fullName evidence="15">Phenylalanine--tRNA ligase beta subunit</fullName>
        <ecNumber evidence="15">6.1.1.20</ecNumber>
    </recommendedName>
    <alternativeName>
        <fullName evidence="15">Phenylalanyl-tRNA synthetase beta subunit</fullName>
        <shortName evidence="15">PheRS</shortName>
    </alternativeName>
</protein>
<dbReference type="InterPro" id="IPR005147">
    <property type="entry name" value="tRNA_synthase_B5-dom"/>
</dbReference>
<dbReference type="Gene3D" id="3.50.40.10">
    <property type="entry name" value="Phenylalanyl-trna Synthetase, Chain B, domain 3"/>
    <property type="match status" value="1"/>
</dbReference>
<dbReference type="RefSeq" id="WP_162050340.1">
    <property type="nucleotide sequence ID" value="NZ_AP019011.1"/>
</dbReference>
<dbReference type="InterPro" id="IPR036690">
    <property type="entry name" value="Fdx_antiC-bd_sf"/>
</dbReference>
<dbReference type="EMBL" id="AP022345">
    <property type="protein sequence ID" value="BBU68920.1"/>
    <property type="molecule type" value="Genomic_DNA"/>
</dbReference>
<dbReference type="SMART" id="SM00873">
    <property type="entry name" value="B3_4"/>
    <property type="match status" value="1"/>
</dbReference>
<evidence type="ECO:0000256" key="7">
    <source>
        <dbReference type="ARBA" id="ARBA00022723"/>
    </source>
</evidence>
<sequence length="792" mass="85606">MKFSESWLRQFVNPDLSSEALAELLTMAGLEVEARGPVAPPFNNVVVGHVLTVTKHPDADRLNVCEVDAGEGAPRQIVCGASNVAPGLKVPCALPGAVLPGDFKIKEAKVRGVPSAGMLCAAVELGMAKESDGLMILAADAQPGTPLRALLGLDDICLELKLTPNRPDCLGMLGLAREVSALTGAAVTAPAIEPVKATHETTVPVSINAPDLCGRFTGRVIKGVNAQAQTPAWMKQCLERSGLRSISALVDISNYVMLELNRPNHVFDLGTVQGPLTVRWANDAEKLTLLGGAEVSLDKRYGVIADEACAISLAGIMGGERTACTDSTKDVFVEAAYWHPAAIQGRSRWLTLSTDAGHRFERGVDFADTVTGVERMTQLILEICGGAAGPVVDQITQLPARPLVKVRFARIRKVLGIDPSDDEITKIFNGLGFQPKPVETGLEILPPSWRHDLSIEEDLIEEVARVIGYDHIPAKPPVGPMNMLGQTEQSRPLHALRDTLVERGYQEVINLAFTPEAWETDFAANATPVELANPIASHLSVMRSSLIGGLINTLINNQRRRQPRLRLFESGRVFERQHATETGQVDGYRQTLRLAGLAWGGAMAEQWAVPTRAVDFFDVKADVEALSPAQPLRFEAAVHPAFHPGRSAKVWCDGQAIGWVGELHPRWVQKYELESAPVMFELDIDGLTPAALPVYAPVSAFQAVVRDLAVLVDAKMPVQTLVDLLWTKAPDVLRSVNLFDQYQGKGVPEGAKSLAFRFTLQDTQGTLEDQKVEAVMAHLLGQLTQAGATLRT</sequence>
<evidence type="ECO:0000256" key="11">
    <source>
        <dbReference type="ARBA" id="ARBA00022884"/>
    </source>
</evidence>
<dbReference type="SUPFAM" id="SSF56037">
    <property type="entry name" value="PheT/TilS domain"/>
    <property type="match status" value="1"/>
</dbReference>
<dbReference type="PROSITE" id="PS51447">
    <property type="entry name" value="FDX_ACB"/>
    <property type="match status" value="1"/>
</dbReference>
<dbReference type="AlphaFoldDB" id="A0A679HRJ4"/>
<evidence type="ECO:0000256" key="8">
    <source>
        <dbReference type="ARBA" id="ARBA00022741"/>
    </source>
</evidence>
<dbReference type="CDD" id="cd02796">
    <property type="entry name" value="tRNA_bind_bactPheRS"/>
    <property type="match status" value="1"/>
</dbReference>
<keyword evidence="10 15" id="KW-0460">Magnesium</keyword>
<comment type="subcellular location">
    <subcellularLocation>
        <location evidence="1 15">Cytoplasm</location>
    </subcellularLocation>
</comment>
<dbReference type="InterPro" id="IPR002547">
    <property type="entry name" value="tRNA-bd_dom"/>
</dbReference>
<dbReference type="Pfam" id="PF01588">
    <property type="entry name" value="tRNA_bind"/>
    <property type="match status" value="1"/>
</dbReference>
<comment type="cofactor">
    <cofactor evidence="15">
        <name>Mg(2+)</name>
        <dbReference type="ChEBI" id="CHEBI:18420"/>
    </cofactor>
    <text evidence="15">Binds 2 magnesium ions per tetramer.</text>
</comment>
<dbReference type="OrthoDB" id="9805455at2"/>
<evidence type="ECO:0000313" key="17">
    <source>
        <dbReference type="Proteomes" id="UP000463961"/>
    </source>
</evidence>
<feature type="binding site" evidence="15">
    <location>
        <position position="461"/>
    </location>
    <ligand>
        <name>Mg(2+)</name>
        <dbReference type="ChEBI" id="CHEBI:18420"/>
        <note>shared with alpha subunit</note>
    </ligand>
</feature>
<dbReference type="Pfam" id="PF03484">
    <property type="entry name" value="B5"/>
    <property type="match status" value="1"/>
</dbReference>
<dbReference type="Pfam" id="PF17759">
    <property type="entry name" value="tRNA_synthFbeta"/>
    <property type="match status" value="1"/>
</dbReference>
<keyword evidence="11" id="KW-0694">RNA-binding</keyword>
<dbReference type="SUPFAM" id="SSF55681">
    <property type="entry name" value="Class II aaRS and biotin synthetases"/>
    <property type="match status" value="1"/>
</dbReference>
<evidence type="ECO:0000256" key="12">
    <source>
        <dbReference type="ARBA" id="ARBA00022917"/>
    </source>
</evidence>
<dbReference type="SUPFAM" id="SSF54991">
    <property type="entry name" value="Anticodon-binding domain of PheRS"/>
    <property type="match status" value="1"/>
</dbReference>
<dbReference type="PROSITE" id="PS50886">
    <property type="entry name" value="TRBD"/>
    <property type="match status" value="1"/>
</dbReference>
<dbReference type="GO" id="GO:0005524">
    <property type="term" value="F:ATP binding"/>
    <property type="evidence" value="ECO:0007669"/>
    <property type="project" value="UniProtKB-UniRule"/>
</dbReference>
<comment type="catalytic activity">
    <reaction evidence="14 15">
        <text>tRNA(Phe) + L-phenylalanine + ATP = L-phenylalanyl-tRNA(Phe) + AMP + diphosphate + H(+)</text>
        <dbReference type="Rhea" id="RHEA:19413"/>
        <dbReference type="Rhea" id="RHEA-COMP:9668"/>
        <dbReference type="Rhea" id="RHEA-COMP:9699"/>
        <dbReference type="ChEBI" id="CHEBI:15378"/>
        <dbReference type="ChEBI" id="CHEBI:30616"/>
        <dbReference type="ChEBI" id="CHEBI:33019"/>
        <dbReference type="ChEBI" id="CHEBI:58095"/>
        <dbReference type="ChEBI" id="CHEBI:78442"/>
        <dbReference type="ChEBI" id="CHEBI:78531"/>
        <dbReference type="ChEBI" id="CHEBI:456215"/>
        <dbReference type="EC" id="6.1.1.20"/>
    </reaction>
</comment>
<dbReference type="FunFam" id="2.40.50.140:FF:000045">
    <property type="entry name" value="Phenylalanine--tRNA ligase beta subunit"/>
    <property type="match status" value="1"/>
</dbReference>
<dbReference type="PROSITE" id="PS51483">
    <property type="entry name" value="B5"/>
    <property type="match status" value="1"/>
</dbReference>
<evidence type="ECO:0000313" key="16">
    <source>
        <dbReference type="EMBL" id="BBU68920.1"/>
    </source>
</evidence>
<evidence type="ECO:0000256" key="15">
    <source>
        <dbReference type="HAMAP-Rule" id="MF_00283"/>
    </source>
</evidence>
<feature type="binding site" evidence="15">
    <location>
        <position position="462"/>
    </location>
    <ligand>
        <name>Mg(2+)</name>
        <dbReference type="ChEBI" id="CHEBI:18420"/>
        <note>shared with alpha subunit</note>
    </ligand>
</feature>
<dbReference type="InterPro" id="IPR045060">
    <property type="entry name" value="Phe-tRNA-ligase_IIc_bsu"/>
</dbReference>
<name>A0A679HRJ4_9RHOO</name>
<dbReference type="Gene3D" id="2.40.50.140">
    <property type="entry name" value="Nucleic acid-binding proteins"/>
    <property type="match status" value="1"/>
</dbReference>
<dbReference type="CDD" id="cd00769">
    <property type="entry name" value="PheRS_beta_core"/>
    <property type="match status" value="1"/>
</dbReference>
<dbReference type="Pfam" id="PF03147">
    <property type="entry name" value="FDX-ACB"/>
    <property type="match status" value="1"/>
</dbReference>
<dbReference type="InterPro" id="IPR012340">
    <property type="entry name" value="NA-bd_OB-fold"/>
</dbReference>
<evidence type="ECO:0000256" key="3">
    <source>
        <dbReference type="ARBA" id="ARBA00011209"/>
    </source>
</evidence>
<keyword evidence="4 15" id="KW-0963">Cytoplasm</keyword>
<dbReference type="InterPro" id="IPR045864">
    <property type="entry name" value="aa-tRNA-synth_II/BPL/LPL"/>
</dbReference>
<evidence type="ECO:0000256" key="10">
    <source>
        <dbReference type="ARBA" id="ARBA00022842"/>
    </source>
</evidence>
<evidence type="ECO:0000256" key="13">
    <source>
        <dbReference type="ARBA" id="ARBA00023146"/>
    </source>
</evidence>
<dbReference type="Proteomes" id="UP000463961">
    <property type="component" value="Chromosome"/>
</dbReference>
<dbReference type="InterPro" id="IPR041616">
    <property type="entry name" value="PheRS_beta_core"/>
</dbReference>
<dbReference type="Gene3D" id="3.30.56.10">
    <property type="match status" value="2"/>
</dbReference>
<evidence type="ECO:0000256" key="9">
    <source>
        <dbReference type="ARBA" id="ARBA00022840"/>
    </source>
</evidence>
<dbReference type="PANTHER" id="PTHR10947">
    <property type="entry name" value="PHENYLALANYL-TRNA SYNTHETASE BETA CHAIN AND LEUCINE-RICH REPEAT-CONTAINING PROTEIN 47"/>
    <property type="match status" value="1"/>
</dbReference>
<dbReference type="HAMAP" id="MF_00283">
    <property type="entry name" value="Phe_tRNA_synth_beta1"/>
    <property type="match status" value="1"/>
</dbReference>
<evidence type="ECO:0000256" key="2">
    <source>
        <dbReference type="ARBA" id="ARBA00008653"/>
    </source>
</evidence>
<evidence type="ECO:0000256" key="6">
    <source>
        <dbReference type="ARBA" id="ARBA00022598"/>
    </source>
</evidence>
<keyword evidence="13 15" id="KW-0030">Aminoacyl-tRNA synthetase</keyword>
<dbReference type="FunFam" id="3.30.930.10:FF:000022">
    <property type="entry name" value="Phenylalanine--tRNA ligase beta subunit"/>
    <property type="match status" value="1"/>
</dbReference>
<dbReference type="InterPro" id="IPR004532">
    <property type="entry name" value="Phe-tRNA-ligase_IIc_bsu_bact"/>
</dbReference>
<dbReference type="SMART" id="SM00874">
    <property type="entry name" value="B5"/>
    <property type="match status" value="1"/>
</dbReference>
<dbReference type="InterPro" id="IPR005121">
    <property type="entry name" value="Fdx_antiC-bd"/>
</dbReference>
<dbReference type="InterPro" id="IPR020825">
    <property type="entry name" value="Phe-tRNA_synthase-like_B3/B4"/>
</dbReference>
<accession>A0A679HRJ4</accession>
<proteinExistence type="inferred from homology"/>
<gene>
    <name evidence="15 16" type="primary">pheT</name>
    <name evidence="16" type="ORF">ICHIAU1_12030</name>
</gene>
<keyword evidence="6 15" id="KW-0436">Ligase</keyword>
<dbReference type="SUPFAM" id="SSF50249">
    <property type="entry name" value="Nucleic acid-binding proteins"/>
    <property type="match status" value="1"/>
</dbReference>
<dbReference type="InterPro" id="IPR009061">
    <property type="entry name" value="DNA-bd_dom_put_sf"/>
</dbReference>
<comment type="similarity">
    <text evidence="2 15">Belongs to the phenylalanyl-tRNA synthetase beta subunit family. Type 1 subfamily.</text>
</comment>
<comment type="subunit">
    <text evidence="3 15">Tetramer of two alpha and two beta subunits.</text>
</comment>
<evidence type="ECO:0000256" key="4">
    <source>
        <dbReference type="ARBA" id="ARBA00022490"/>
    </source>
</evidence>
<keyword evidence="8 15" id="KW-0547">Nucleotide-binding</keyword>
<feature type="binding site" evidence="15">
    <location>
        <position position="452"/>
    </location>
    <ligand>
        <name>Mg(2+)</name>
        <dbReference type="ChEBI" id="CHEBI:18420"/>
        <note>shared with alpha subunit</note>
    </ligand>
</feature>
<dbReference type="GO" id="GO:0004826">
    <property type="term" value="F:phenylalanine-tRNA ligase activity"/>
    <property type="evidence" value="ECO:0007669"/>
    <property type="project" value="UniProtKB-UniRule"/>
</dbReference>
<dbReference type="EC" id="6.1.1.20" evidence="15"/>
<dbReference type="SMART" id="SM00896">
    <property type="entry name" value="FDX-ACB"/>
    <property type="match status" value="1"/>
</dbReference>
<evidence type="ECO:0000256" key="14">
    <source>
        <dbReference type="ARBA" id="ARBA00049255"/>
    </source>
</evidence>
<keyword evidence="12 15" id="KW-0648">Protein biosynthesis</keyword>
<dbReference type="GO" id="GO:0006432">
    <property type="term" value="P:phenylalanyl-tRNA aminoacylation"/>
    <property type="evidence" value="ECO:0007669"/>
    <property type="project" value="UniProtKB-UniRule"/>
</dbReference>
<feature type="binding site" evidence="15">
    <location>
        <position position="458"/>
    </location>
    <ligand>
        <name>Mg(2+)</name>
        <dbReference type="ChEBI" id="CHEBI:18420"/>
        <note>shared with alpha subunit</note>
    </ligand>
</feature>
<dbReference type="GO" id="GO:0000287">
    <property type="term" value="F:magnesium ion binding"/>
    <property type="evidence" value="ECO:0007669"/>
    <property type="project" value="UniProtKB-UniRule"/>
</dbReference>
<keyword evidence="17" id="KW-1185">Reference proteome</keyword>
<keyword evidence="5" id="KW-0820">tRNA-binding</keyword>
<organism evidence="16 17">
    <name type="scientific">Fluviibacter phosphoraccumulans</name>
    <dbReference type="NCBI Taxonomy" id="1751046"/>
    <lineage>
        <taxon>Bacteria</taxon>
        <taxon>Pseudomonadati</taxon>
        <taxon>Pseudomonadota</taxon>
        <taxon>Betaproteobacteria</taxon>
        <taxon>Rhodocyclales</taxon>
        <taxon>Fluviibacteraceae</taxon>
        <taxon>Fluviibacter</taxon>
    </lineage>
</organism>